<dbReference type="Pfam" id="PF02348">
    <property type="entry name" value="CTP_transf_3"/>
    <property type="match status" value="1"/>
</dbReference>
<dbReference type="GO" id="GO:0009103">
    <property type="term" value="P:lipopolysaccharide biosynthetic process"/>
    <property type="evidence" value="ECO:0007669"/>
    <property type="project" value="UniProtKB-KW"/>
</dbReference>
<dbReference type="EMBL" id="CP029479">
    <property type="protein sequence ID" value="AWM78845.1"/>
    <property type="molecule type" value="Genomic_DNA"/>
</dbReference>
<dbReference type="NCBIfam" id="NF003952">
    <property type="entry name" value="PRK05450.1-5"/>
    <property type="match status" value="1"/>
</dbReference>
<evidence type="ECO:0000256" key="2">
    <source>
        <dbReference type="ARBA" id="ARBA00022695"/>
    </source>
</evidence>
<protein>
    <submittedName>
        <fullName evidence="4">3-deoxy-manno-octulosonate cytidylyltransferase</fullName>
    </submittedName>
</protein>
<evidence type="ECO:0000313" key="5">
    <source>
        <dbReference type="Proteomes" id="UP000247763"/>
    </source>
</evidence>
<accession>A0A2Z3HVH5</accession>
<dbReference type="SUPFAM" id="SSF53448">
    <property type="entry name" value="Nucleotide-diphospho-sugar transferases"/>
    <property type="match status" value="1"/>
</dbReference>
<keyword evidence="1 4" id="KW-0808">Transferase</keyword>
<organism evidence="4 5">
    <name type="scientific">Phenylobacterium parvum</name>
    <dbReference type="NCBI Taxonomy" id="2201350"/>
    <lineage>
        <taxon>Bacteria</taxon>
        <taxon>Pseudomonadati</taxon>
        <taxon>Pseudomonadota</taxon>
        <taxon>Alphaproteobacteria</taxon>
        <taxon>Caulobacterales</taxon>
        <taxon>Caulobacteraceae</taxon>
        <taxon>Phenylobacterium</taxon>
    </lineage>
</organism>
<dbReference type="InterPro" id="IPR029044">
    <property type="entry name" value="Nucleotide-diphossugar_trans"/>
</dbReference>
<dbReference type="KEGG" id="phb:HYN04_11470"/>
<keyword evidence="5" id="KW-1185">Reference proteome</keyword>
<dbReference type="InterPro" id="IPR003329">
    <property type="entry name" value="Cytidylyl_trans"/>
</dbReference>
<evidence type="ECO:0000256" key="1">
    <source>
        <dbReference type="ARBA" id="ARBA00022679"/>
    </source>
</evidence>
<dbReference type="Proteomes" id="UP000247763">
    <property type="component" value="Chromosome"/>
</dbReference>
<dbReference type="OrthoDB" id="9815559at2"/>
<dbReference type="RefSeq" id="WP_110451411.1">
    <property type="nucleotide sequence ID" value="NZ_CP029479.1"/>
</dbReference>
<dbReference type="GO" id="GO:0005829">
    <property type="term" value="C:cytosol"/>
    <property type="evidence" value="ECO:0007669"/>
    <property type="project" value="TreeGrafter"/>
</dbReference>
<keyword evidence="2 4" id="KW-0548">Nucleotidyltransferase</keyword>
<keyword evidence="3" id="KW-0448">Lipopolysaccharide biosynthesis</keyword>
<dbReference type="PANTHER" id="PTHR42866:SF2">
    <property type="entry name" value="3-DEOXY-MANNO-OCTULOSONATE CYTIDYLYLTRANSFERASE, MITOCHONDRIAL"/>
    <property type="match status" value="1"/>
</dbReference>
<dbReference type="InterPro" id="IPR004528">
    <property type="entry name" value="KdsB"/>
</dbReference>
<gene>
    <name evidence="4" type="ORF">HYN04_11470</name>
</gene>
<name>A0A2Z3HVH5_9CAUL</name>
<proteinExistence type="predicted"/>
<dbReference type="CDD" id="cd02517">
    <property type="entry name" value="CMP-KDO-Synthetase"/>
    <property type="match status" value="1"/>
</dbReference>
<dbReference type="GO" id="GO:0008690">
    <property type="term" value="F:3-deoxy-manno-octulosonate cytidylyltransferase activity"/>
    <property type="evidence" value="ECO:0007669"/>
    <property type="project" value="InterPro"/>
</dbReference>
<dbReference type="PANTHER" id="PTHR42866">
    <property type="entry name" value="3-DEOXY-MANNO-OCTULOSONATE CYTIDYLYLTRANSFERASE"/>
    <property type="match status" value="1"/>
</dbReference>
<dbReference type="AlphaFoldDB" id="A0A2Z3HVH5"/>
<dbReference type="NCBIfam" id="NF003948">
    <property type="entry name" value="PRK05450.1-1"/>
    <property type="match status" value="1"/>
</dbReference>
<dbReference type="Gene3D" id="3.90.550.10">
    <property type="entry name" value="Spore Coat Polysaccharide Biosynthesis Protein SpsA, Chain A"/>
    <property type="match status" value="1"/>
</dbReference>
<reference evidence="5" key="1">
    <citation type="submission" date="2018-05" db="EMBL/GenBank/DDBJ databases">
        <title>Genome sequencing of Phenylobacterium sp. HYN0004.</title>
        <authorList>
            <person name="Yi H."/>
            <person name="Baek C."/>
        </authorList>
    </citation>
    <scope>NUCLEOTIDE SEQUENCE [LARGE SCALE GENOMIC DNA]</scope>
    <source>
        <strain evidence="5">HYN0004</strain>
    </source>
</reference>
<evidence type="ECO:0000256" key="3">
    <source>
        <dbReference type="ARBA" id="ARBA00022985"/>
    </source>
</evidence>
<sequence length="248" mass="26313">MTPILLIPARMAATRLPGKPLADIGGLPMIVRVLRQAEAAGIGPVAVAAGDAEIVEAVEAAGGRAVLTDPDLPSGSDRILAALGALDPEGRFDVVINLQGDIPFIAPEAIRACAGLLDQRPHADISTVMVAEAGPEDRTNPDMPKVVASMDPDGRSGRALYFTRSVLYGDGPVWIHHGIYGYRRAALERFTAATPSPLERRERLEQLRALEMGMTIWSAVLDEAPVSVDNPADLDRARAHARRLGAPA</sequence>
<evidence type="ECO:0000313" key="4">
    <source>
        <dbReference type="EMBL" id="AWM78845.1"/>
    </source>
</evidence>